<proteinExistence type="inferred from homology"/>
<dbReference type="GO" id="GO:0006310">
    <property type="term" value="P:DNA recombination"/>
    <property type="evidence" value="ECO:0007669"/>
    <property type="project" value="UniProtKB-KW"/>
</dbReference>
<comment type="catalytic activity">
    <reaction evidence="1">
        <text>ATP + H2O = ADP + phosphate + H(+)</text>
        <dbReference type="Rhea" id="RHEA:13065"/>
        <dbReference type="ChEBI" id="CHEBI:15377"/>
        <dbReference type="ChEBI" id="CHEBI:15378"/>
        <dbReference type="ChEBI" id="CHEBI:30616"/>
        <dbReference type="ChEBI" id="CHEBI:43474"/>
        <dbReference type="ChEBI" id="CHEBI:456216"/>
        <dbReference type="EC" id="5.6.2.3"/>
    </reaction>
</comment>
<dbReference type="EC" id="5.6.2.3" evidence="1"/>
<keyword evidence="1" id="KW-0233">DNA recombination</keyword>
<comment type="cofactor">
    <cofactor evidence="1">
        <name>Mg(2+)</name>
        <dbReference type="ChEBI" id="CHEBI:18420"/>
    </cofactor>
</comment>
<comment type="similarity">
    <text evidence="1">Belongs to the helicase family.</text>
</comment>
<evidence type="ECO:0000313" key="3">
    <source>
        <dbReference type="EMBL" id="KAK2655660.1"/>
    </source>
</evidence>
<dbReference type="PANTHER" id="PTHR10492:SF94">
    <property type="entry name" value="ATP-DEPENDENT DNA HELICASE"/>
    <property type="match status" value="1"/>
</dbReference>
<organism evidence="3 4">
    <name type="scientific">Dipteronia dyeriana</name>
    <dbReference type="NCBI Taxonomy" id="168575"/>
    <lineage>
        <taxon>Eukaryota</taxon>
        <taxon>Viridiplantae</taxon>
        <taxon>Streptophyta</taxon>
        <taxon>Embryophyta</taxon>
        <taxon>Tracheophyta</taxon>
        <taxon>Spermatophyta</taxon>
        <taxon>Magnoliopsida</taxon>
        <taxon>eudicotyledons</taxon>
        <taxon>Gunneridae</taxon>
        <taxon>Pentapetalae</taxon>
        <taxon>rosids</taxon>
        <taxon>malvids</taxon>
        <taxon>Sapindales</taxon>
        <taxon>Sapindaceae</taxon>
        <taxon>Hippocastanoideae</taxon>
        <taxon>Acereae</taxon>
        <taxon>Dipteronia</taxon>
    </lineage>
</organism>
<reference evidence="3" key="1">
    <citation type="journal article" date="2023" name="Plant J.">
        <title>Genome sequences and population genomics provide insights into the demographic history, inbreeding, and mutation load of two 'living fossil' tree species of Dipteronia.</title>
        <authorList>
            <person name="Feng Y."/>
            <person name="Comes H.P."/>
            <person name="Chen J."/>
            <person name="Zhu S."/>
            <person name="Lu R."/>
            <person name="Zhang X."/>
            <person name="Li P."/>
            <person name="Qiu J."/>
            <person name="Olsen K.M."/>
            <person name="Qiu Y."/>
        </authorList>
    </citation>
    <scope>NUCLEOTIDE SEQUENCE</scope>
    <source>
        <strain evidence="3">KIB01</strain>
    </source>
</reference>
<dbReference type="GO" id="GO:0005524">
    <property type="term" value="F:ATP binding"/>
    <property type="evidence" value="ECO:0007669"/>
    <property type="project" value="UniProtKB-KW"/>
</dbReference>
<dbReference type="GO" id="GO:0006281">
    <property type="term" value="P:DNA repair"/>
    <property type="evidence" value="ECO:0007669"/>
    <property type="project" value="UniProtKB-KW"/>
</dbReference>
<evidence type="ECO:0000256" key="1">
    <source>
        <dbReference type="RuleBase" id="RU363044"/>
    </source>
</evidence>
<sequence length="170" mass="19285">MGDNINDYHIVDYDIMLYEDEQCIKKINDELGITVFESDLSIKLSLNSKQKYAYDRILEKIFMQQSTSFFIDRPRGTGKTYLYKAIIATLRSKGMIALATTSSGVAASVLPRGRTTHSRFRIPLGVEKNMACSVSKQSGLAKLPQHAKLIIWDEAYMSHRLTIEAVDRML</sequence>
<name>A0AAE0CLK4_9ROSI</name>
<dbReference type="Gene3D" id="3.40.50.300">
    <property type="entry name" value="P-loop containing nucleotide triphosphate hydrolases"/>
    <property type="match status" value="1"/>
</dbReference>
<dbReference type="Proteomes" id="UP001280121">
    <property type="component" value="Unassembled WGS sequence"/>
</dbReference>
<comment type="caution">
    <text evidence="3">The sequence shown here is derived from an EMBL/GenBank/DDBJ whole genome shotgun (WGS) entry which is preliminary data.</text>
</comment>
<feature type="domain" description="DNA helicase Pif1-like DEAD-box helicase" evidence="2">
    <location>
        <begin position="46"/>
        <end position="170"/>
    </location>
</feature>
<keyword evidence="1" id="KW-0547">Nucleotide-binding</keyword>
<dbReference type="GO" id="GO:0043139">
    <property type="term" value="F:5'-3' DNA helicase activity"/>
    <property type="evidence" value="ECO:0007669"/>
    <property type="project" value="UniProtKB-EC"/>
</dbReference>
<keyword evidence="1" id="KW-0067">ATP-binding</keyword>
<keyword evidence="1" id="KW-0234">DNA repair</keyword>
<evidence type="ECO:0000259" key="2">
    <source>
        <dbReference type="Pfam" id="PF05970"/>
    </source>
</evidence>
<dbReference type="InterPro" id="IPR010285">
    <property type="entry name" value="DNA_helicase_pif1-like_DEAD"/>
</dbReference>
<dbReference type="SUPFAM" id="SSF52540">
    <property type="entry name" value="P-loop containing nucleoside triphosphate hydrolases"/>
    <property type="match status" value="1"/>
</dbReference>
<keyword evidence="1" id="KW-0227">DNA damage</keyword>
<protein>
    <recommendedName>
        <fullName evidence="1">ATP-dependent DNA helicase</fullName>
        <ecNumber evidence="1">5.6.2.3</ecNumber>
    </recommendedName>
</protein>
<keyword evidence="1" id="KW-0347">Helicase</keyword>
<keyword evidence="4" id="KW-1185">Reference proteome</keyword>
<dbReference type="InterPro" id="IPR027417">
    <property type="entry name" value="P-loop_NTPase"/>
</dbReference>
<evidence type="ECO:0000313" key="4">
    <source>
        <dbReference type="Proteomes" id="UP001280121"/>
    </source>
</evidence>
<dbReference type="AlphaFoldDB" id="A0AAE0CLK4"/>
<accession>A0AAE0CLK4</accession>
<keyword evidence="1" id="KW-0378">Hydrolase</keyword>
<dbReference type="EMBL" id="JANJYI010000003">
    <property type="protein sequence ID" value="KAK2655660.1"/>
    <property type="molecule type" value="Genomic_DNA"/>
</dbReference>
<dbReference type="GO" id="GO:0000723">
    <property type="term" value="P:telomere maintenance"/>
    <property type="evidence" value="ECO:0007669"/>
    <property type="project" value="InterPro"/>
</dbReference>
<dbReference type="Pfam" id="PF05970">
    <property type="entry name" value="PIF1"/>
    <property type="match status" value="1"/>
</dbReference>
<dbReference type="PANTHER" id="PTHR10492">
    <property type="match status" value="1"/>
</dbReference>
<dbReference type="GO" id="GO:0016787">
    <property type="term" value="F:hydrolase activity"/>
    <property type="evidence" value="ECO:0007669"/>
    <property type="project" value="UniProtKB-KW"/>
</dbReference>
<gene>
    <name evidence="3" type="ORF">Ddye_008712</name>
</gene>